<evidence type="ECO:0000259" key="3">
    <source>
        <dbReference type="PROSITE" id="PS50110"/>
    </source>
</evidence>
<keyword evidence="5" id="KW-1185">Reference proteome</keyword>
<evidence type="ECO:0000256" key="1">
    <source>
        <dbReference type="ARBA" id="ARBA00022553"/>
    </source>
</evidence>
<dbReference type="SUPFAM" id="SSF52172">
    <property type="entry name" value="CheY-like"/>
    <property type="match status" value="1"/>
</dbReference>
<evidence type="ECO:0000256" key="2">
    <source>
        <dbReference type="PROSITE-ProRule" id="PRU00169"/>
    </source>
</evidence>
<dbReference type="GO" id="GO:0000160">
    <property type="term" value="P:phosphorelay signal transduction system"/>
    <property type="evidence" value="ECO:0007669"/>
    <property type="project" value="InterPro"/>
</dbReference>
<dbReference type="Gene3D" id="3.40.50.2300">
    <property type="match status" value="1"/>
</dbReference>
<evidence type="ECO:0000313" key="4">
    <source>
        <dbReference type="EMBL" id="QDO99394.1"/>
    </source>
</evidence>
<dbReference type="InterPro" id="IPR001789">
    <property type="entry name" value="Sig_transdc_resp-reg_receiver"/>
</dbReference>
<keyword evidence="1 2" id="KW-0597">Phosphoprotein</keyword>
<reference evidence="4 5" key="1">
    <citation type="submission" date="2019-07" db="EMBL/GenBank/DDBJ databases">
        <title>Genome sequencing for Ferrovibrio sp. K5.</title>
        <authorList>
            <person name="Park S.-J."/>
        </authorList>
    </citation>
    <scope>NUCLEOTIDE SEQUENCE [LARGE SCALE GENOMIC DNA]</scope>
    <source>
        <strain evidence="4 5">K5</strain>
    </source>
</reference>
<sequence>MAIDWSMPILVVDDHRTMQAIVAHQLRDLGFHSVDTAGDAVTALTMLAQRRYRLILSDWNMEPMSGIALLENLRRDPLYAATPFILVTAESRPENVLEARRLGVDGYLVKPFDRTGLKAKLSAVLGAF</sequence>
<dbReference type="EMBL" id="CP041636">
    <property type="protein sequence ID" value="QDO99394.1"/>
    <property type="molecule type" value="Genomic_DNA"/>
</dbReference>
<dbReference type="Proteomes" id="UP000317496">
    <property type="component" value="Chromosome"/>
</dbReference>
<organism evidence="4 5">
    <name type="scientific">Ferrovibrio terrae</name>
    <dbReference type="NCBI Taxonomy" id="2594003"/>
    <lineage>
        <taxon>Bacteria</taxon>
        <taxon>Pseudomonadati</taxon>
        <taxon>Pseudomonadota</taxon>
        <taxon>Alphaproteobacteria</taxon>
        <taxon>Rhodospirillales</taxon>
        <taxon>Rhodospirillaceae</taxon>
        <taxon>Ferrovibrio</taxon>
    </lineage>
</organism>
<dbReference type="RefSeq" id="WP_144258390.1">
    <property type="nucleotide sequence ID" value="NZ_CP041636.1"/>
</dbReference>
<protein>
    <submittedName>
        <fullName evidence="4">Response regulator</fullName>
    </submittedName>
</protein>
<feature type="domain" description="Response regulatory" evidence="3">
    <location>
        <begin position="8"/>
        <end position="125"/>
    </location>
</feature>
<dbReference type="AlphaFoldDB" id="A0A516H6I4"/>
<accession>A0A516H6I4</accession>
<feature type="modified residue" description="4-aspartylphosphate" evidence="2">
    <location>
        <position position="58"/>
    </location>
</feature>
<gene>
    <name evidence="4" type="ORF">FNB15_19860</name>
</gene>
<dbReference type="OrthoDB" id="9800897at2"/>
<dbReference type="PROSITE" id="PS50110">
    <property type="entry name" value="RESPONSE_REGULATORY"/>
    <property type="match status" value="1"/>
</dbReference>
<dbReference type="InterPro" id="IPR050595">
    <property type="entry name" value="Bact_response_regulator"/>
</dbReference>
<dbReference type="PANTHER" id="PTHR44591:SF25">
    <property type="entry name" value="CHEMOTAXIS TWO-COMPONENT RESPONSE REGULATOR"/>
    <property type="match status" value="1"/>
</dbReference>
<proteinExistence type="predicted"/>
<name>A0A516H6I4_9PROT</name>
<dbReference type="PANTHER" id="PTHR44591">
    <property type="entry name" value="STRESS RESPONSE REGULATOR PROTEIN 1"/>
    <property type="match status" value="1"/>
</dbReference>
<dbReference type="KEGG" id="fer:FNB15_19860"/>
<dbReference type="InterPro" id="IPR011006">
    <property type="entry name" value="CheY-like_superfamily"/>
</dbReference>
<evidence type="ECO:0000313" key="5">
    <source>
        <dbReference type="Proteomes" id="UP000317496"/>
    </source>
</evidence>
<dbReference type="Pfam" id="PF00072">
    <property type="entry name" value="Response_reg"/>
    <property type="match status" value="1"/>
</dbReference>
<dbReference type="SMART" id="SM00448">
    <property type="entry name" value="REC"/>
    <property type="match status" value="1"/>
</dbReference>